<dbReference type="Pfam" id="PF05970">
    <property type="entry name" value="PIF1"/>
    <property type="match status" value="1"/>
</dbReference>
<evidence type="ECO:0000259" key="3">
    <source>
        <dbReference type="Pfam" id="PF05970"/>
    </source>
</evidence>
<keyword evidence="1" id="KW-0347">Helicase</keyword>
<reference evidence="7" key="2">
    <citation type="submission" date="2022-06" db="UniProtKB">
        <authorList>
            <consortium name="EnsemblMetazoa"/>
        </authorList>
    </citation>
    <scope>IDENTIFICATION</scope>
</reference>
<dbReference type="GO" id="GO:0000723">
    <property type="term" value="P:telomere maintenance"/>
    <property type="evidence" value="ECO:0007669"/>
    <property type="project" value="InterPro"/>
</dbReference>
<dbReference type="SUPFAM" id="SSF51735">
    <property type="entry name" value="NAD(P)-binding Rossmann-fold domains"/>
    <property type="match status" value="1"/>
</dbReference>
<protein>
    <recommendedName>
        <fullName evidence="1">ATP-dependent DNA helicase</fullName>
        <ecNumber evidence="1">5.6.2.3</ecNumber>
    </recommendedName>
</protein>
<dbReference type="SUPFAM" id="SSF52540">
    <property type="entry name" value="P-loop containing nucleoside triphosphate hydrolases"/>
    <property type="match status" value="2"/>
</dbReference>
<dbReference type="PANTHER" id="PTHR10492">
    <property type="match status" value="1"/>
</dbReference>
<evidence type="ECO:0000259" key="5">
    <source>
        <dbReference type="Pfam" id="PF14214"/>
    </source>
</evidence>
<dbReference type="OrthoDB" id="8190113at2759"/>
<name>A0A8R2NTI1_ACYPI</name>
<dbReference type="GO" id="GO:0043139">
    <property type="term" value="F:5'-3' DNA helicase activity"/>
    <property type="evidence" value="ECO:0007669"/>
    <property type="project" value="UniProtKB-EC"/>
</dbReference>
<keyword evidence="8" id="KW-1185">Reference proteome</keyword>
<dbReference type="InterPro" id="IPR027417">
    <property type="entry name" value="P-loop_NTPase"/>
</dbReference>
<feature type="domain" description="Helitron helicase-like" evidence="5">
    <location>
        <begin position="299"/>
        <end position="481"/>
    </location>
</feature>
<dbReference type="InterPro" id="IPR025476">
    <property type="entry name" value="Helitron_helicase-like"/>
</dbReference>
<dbReference type="InterPro" id="IPR010285">
    <property type="entry name" value="DNA_helicase_pif1-like_DEAD"/>
</dbReference>
<dbReference type="InterPro" id="IPR036291">
    <property type="entry name" value="NAD(P)-bd_dom_sf"/>
</dbReference>
<feature type="domain" description="DNA helicase Pif1-like DEAD-box helicase" evidence="3">
    <location>
        <begin position="945"/>
        <end position="1158"/>
    </location>
</feature>
<dbReference type="Gene3D" id="3.40.50.300">
    <property type="entry name" value="P-loop containing nucleotide triphosphate hydrolases"/>
    <property type="match status" value="1"/>
</dbReference>
<comment type="similarity">
    <text evidence="1">Belongs to the helicase family.</text>
</comment>
<dbReference type="PANTHER" id="PTHR10492:SF57">
    <property type="entry name" value="ATP-DEPENDENT DNA HELICASE"/>
    <property type="match status" value="1"/>
</dbReference>
<dbReference type="InterPro" id="IPR049163">
    <property type="entry name" value="Pif1-like_2B_dom"/>
</dbReference>
<evidence type="ECO:0000256" key="1">
    <source>
        <dbReference type="RuleBase" id="RU363044"/>
    </source>
</evidence>
<dbReference type="InterPro" id="IPR006578">
    <property type="entry name" value="MADF-dom"/>
</dbReference>
<dbReference type="InterPro" id="IPR020828">
    <property type="entry name" value="GlycerAld_3-P_DH_NAD(P)-bd"/>
</dbReference>
<dbReference type="GO" id="GO:0006310">
    <property type="term" value="P:DNA recombination"/>
    <property type="evidence" value="ECO:0007669"/>
    <property type="project" value="UniProtKB-KW"/>
</dbReference>
<keyword evidence="1" id="KW-0227">DNA damage</keyword>
<feature type="domain" description="MADF" evidence="4">
    <location>
        <begin position="29"/>
        <end position="66"/>
    </location>
</feature>
<dbReference type="Proteomes" id="UP000007819">
    <property type="component" value="Unassembled WGS sequence"/>
</dbReference>
<feature type="domain" description="Glyceraldehyde 3-phosphate dehydrogenase NAD(P) binding" evidence="2">
    <location>
        <begin position="1505"/>
        <end position="1560"/>
    </location>
</feature>
<dbReference type="GeneID" id="103311997"/>
<evidence type="ECO:0000313" key="7">
    <source>
        <dbReference type="EnsemblMetazoa" id="XP_029347976.1"/>
    </source>
</evidence>
<keyword evidence="1" id="KW-0067">ATP-binding</keyword>
<keyword evidence="1" id="KW-0233">DNA recombination</keyword>
<keyword evidence="1" id="KW-0378">Hydrolase</keyword>
<evidence type="ECO:0000259" key="4">
    <source>
        <dbReference type="Pfam" id="PF10545"/>
    </source>
</evidence>
<sequence>MNIHEYACMNMPEQASEVNVLDCMNNEKLIELVRTHTELYDLSHSKYSDSTCKDKVWKSIADELNQTTLHAPPEPLSTLVAGDTSISKHFLTNIRRYNSCFQMTSFGATNVVRDNYMPTFKVQGQIYHRAGSLLPLPDMEPKYLQIYFMGNSDDQIDQRCTHNAGTRREIVAALQSLYDQHNEFIRLFRIALHRMPADDYRVVIRADKTPLGQHERQYNAPTIDEVAIIMVGDEFNSRDIILHRRDGNLQRVAETHRSYDGLQYPILFWQGEDGYHFNIKLRNPQTGEETNKKVSAMKYYSYRLMIREGAENHILKCRQLFHQYIVDMYAKIETERLLYIRLNQTTLRSEEYIHLRDAIAIDGNVNPNDLGKMVILPATFTGSPRHMHEYAQDAMTYVRAYGRPDLFITFTCNPTWDEIKVLLLPGQSSSDRHDITARVFKQKLRSFMDFIVKHQVFGETRCWMYSIEWQKRGLPHAHILIWMITKLAPDIIDQLISAELPDGDGDPVLLEVVTKNMIHGPCRALNPTSPCMSDGKCTRRYPRALVRETITGNDGYPLYRRRSTTDGGKSITLKVRNIDVEVDNRWVVPYSPLLSKTFKAHINVEYCNSVKSIKYICKYVNKGGDMAVFGVENRTTTIDEINQYQLGRYISSNEAIWRILSFQIHDRHPTVVHLAVHLENGQRVYFTAGNIRARAMSPPPTTLTAFFSLCNQDTFAKTLLYSEVPTYYRWNSSVKKFQRRIQGKAVEGHSGLYMTDALGRLYTVHPNNLECFYLRLLLINVRGPTSFEELRTVDGRVCVTYHAACQELHLLDNDAHWDISLADASNIARPRQIRSLFAIILTTCFPSNPKDLWEKYRDYMSEDILHRLRTTNQVPDIRFSAIVYNEALIEIEDMCLEIVNKALVQLGLPSPNRSINGRFNRDLQREPQFDDAEMGRFVQKNLPKLVTEQRIAYDRIMQAITSKSGGLYFLDAPGGTGKTFLISIILAAIRSQNDTALAMASSGIAATLLEGGRTAHSTLKLPLNVQFTERPTCNITKNSGIGKILRSCTIIVWDECTMAHKKSLEALDRTLRDLRGNPGLLFGGALILLSGDFRQTLPVIPRSTPADELNACLKSSGLWQHVHKLSLKTNMRVQLRNEASADLFAKQLLDMGNGLMTVDQSTQCITLPADFCKITATADELIAKVFPNLPQNYKNLQWLGARAILAAKNIDVNAINFRIQNKVPGELKTYKSIDNVTNQDEEVNYPPEFLNSLDLPGMPPHVLSLKIGVPVILLRNINPPRLCNGTRLSVTKLMNNIIEATILNGKFMGEYVMLPRIPMIPTDLPFTFKRLQFPVRIAFAMTINKAQGQSLQVCGLNLENPCFSHGQLYVACSRVGRPDDLYVYAPDGKTKNIVNMLALMGGSDYKELTRRILRKIISDQMATTYSFTGHKGKGLKRVAVSSLSGNARRESPMRKFPGVKTDMSEGSVERGVKGREFNIASVCTKTVFNSSKKDVCNLFGLTSPKVGINSFGKIGKMVLRMALKSDDPETMVTINEPAAEIEDIAYSLKYDTIHGTFGGTLA</sequence>
<dbReference type="RefSeq" id="XP_029347976.1">
    <property type="nucleotide sequence ID" value="XM_029492116.1"/>
</dbReference>
<evidence type="ECO:0000313" key="8">
    <source>
        <dbReference type="Proteomes" id="UP000007819"/>
    </source>
</evidence>
<dbReference type="GO" id="GO:0006281">
    <property type="term" value="P:DNA repair"/>
    <property type="evidence" value="ECO:0007669"/>
    <property type="project" value="UniProtKB-KW"/>
</dbReference>
<comment type="cofactor">
    <cofactor evidence="1">
        <name>Mg(2+)</name>
        <dbReference type="ChEBI" id="CHEBI:18420"/>
    </cofactor>
</comment>
<keyword evidence="1" id="KW-0547">Nucleotide-binding</keyword>
<feature type="domain" description="DNA helicase Pif1-like 2B" evidence="6">
    <location>
        <begin position="1248"/>
        <end position="1293"/>
    </location>
</feature>
<dbReference type="GO" id="GO:0005524">
    <property type="term" value="F:ATP binding"/>
    <property type="evidence" value="ECO:0007669"/>
    <property type="project" value="UniProtKB-KW"/>
</dbReference>
<dbReference type="Pfam" id="PF00044">
    <property type="entry name" value="Gp_dh_N"/>
    <property type="match status" value="1"/>
</dbReference>
<dbReference type="GO" id="GO:0051287">
    <property type="term" value="F:NAD binding"/>
    <property type="evidence" value="ECO:0007669"/>
    <property type="project" value="InterPro"/>
</dbReference>
<keyword evidence="1" id="KW-0234">DNA repair</keyword>
<dbReference type="EC" id="5.6.2.3" evidence="1"/>
<evidence type="ECO:0000259" key="2">
    <source>
        <dbReference type="Pfam" id="PF00044"/>
    </source>
</evidence>
<dbReference type="KEGG" id="api:103311997"/>
<dbReference type="Gene3D" id="3.40.50.720">
    <property type="entry name" value="NAD(P)-binding Rossmann-like Domain"/>
    <property type="match status" value="1"/>
</dbReference>
<comment type="catalytic activity">
    <reaction evidence="1">
        <text>ATP + H2O = ADP + phosphate + H(+)</text>
        <dbReference type="Rhea" id="RHEA:13065"/>
        <dbReference type="ChEBI" id="CHEBI:15377"/>
        <dbReference type="ChEBI" id="CHEBI:15378"/>
        <dbReference type="ChEBI" id="CHEBI:30616"/>
        <dbReference type="ChEBI" id="CHEBI:43474"/>
        <dbReference type="ChEBI" id="CHEBI:456216"/>
        <dbReference type="EC" id="5.6.2.3"/>
    </reaction>
</comment>
<evidence type="ECO:0000259" key="6">
    <source>
        <dbReference type="Pfam" id="PF21530"/>
    </source>
</evidence>
<dbReference type="EnsemblMetazoa" id="XM_029492116.1">
    <property type="protein sequence ID" value="XP_029347976.1"/>
    <property type="gene ID" value="LOC103311997"/>
</dbReference>
<dbReference type="Pfam" id="PF10545">
    <property type="entry name" value="MADF_DNA_bdg"/>
    <property type="match status" value="1"/>
</dbReference>
<proteinExistence type="inferred from homology"/>
<reference evidence="8" key="1">
    <citation type="submission" date="2010-06" db="EMBL/GenBank/DDBJ databases">
        <authorList>
            <person name="Jiang H."/>
            <person name="Abraham K."/>
            <person name="Ali S."/>
            <person name="Alsbrooks S.L."/>
            <person name="Anim B.N."/>
            <person name="Anosike U.S."/>
            <person name="Attaway T."/>
            <person name="Bandaranaike D.P."/>
            <person name="Battles P.K."/>
            <person name="Bell S.N."/>
            <person name="Bell A.V."/>
            <person name="Beltran B."/>
            <person name="Bickham C."/>
            <person name="Bustamante Y."/>
            <person name="Caleb T."/>
            <person name="Canada A."/>
            <person name="Cardenas V."/>
            <person name="Carter K."/>
            <person name="Chacko J."/>
            <person name="Chandrabose M.N."/>
            <person name="Chavez D."/>
            <person name="Chavez A."/>
            <person name="Chen L."/>
            <person name="Chu H.-S."/>
            <person name="Claassen K.J."/>
            <person name="Cockrell R."/>
            <person name="Collins M."/>
            <person name="Cooper J.A."/>
            <person name="Cree A."/>
            <person name="Curry S.M."/>
            <person name="Da Y."/>
            <person name="Dao M.D."/>
            <person name="Das B."/>
            <person name="Davila M.-L."/>
            <person name="Davy-Carroll L."/>
            <person name="Denson S."/>
            <person name="Dinh H."/>
            <person name="Ebong V.E."/>
            <person name="Edwards J.R."/>
            <person name="Egan A."/>
            <person name="El-Daye J."/>
            <person name="Escobedo L."/>
            <person name="Fernandez S."/>
            <person name="Fernando P.R."/>
            <person name="Flagg N."/>
            <person name="Forbes L.D."/>
            <person name="Fowler R.G."/>
            <person name="Fu Q."/>
            <person name="Gabisi R.A."/>
            <person name="Ganer J."/>
            <person name="Garbino Pronczuk A."/>
            <person name="Garcia R.M."/>
            <person name="Garner T."/>
            <person name="Garrett T.E."/>
            <person name="Gonzalez D.A."/>
            <person name="Hamid H."/>
            <person name="Hawkins E.S."/>
            <person name="Hirani K."/>
            <person name="Hogues M.E."/>
            <person name="Hollins B."/>
            <person name="Hsiao C.-H."/>
            <person name="Jabil R."/>
            <person name="James M.L."/>
            <person name="Jhangiani S.N."/>
            <person name="Johnson B."/>
            <person name="Johnson Q."/>
            <person name="Joshi V."/>
            <person name="Kalu J.B."/>
            <person name="Kam C."/>
            <person name="Kashfia A."/>
            <person name="Keebler J."/>
            <person name="Kisamo H."/>
            <person name="Kovar C.L."/>
            <person name="Lago L.A."/>
            <person name="Lai C.-Y."/>
            <person name="Laidlaw J."/>
            <person name="Lara F."/>
            <person name="Le T.-K."/>
            <person name="Lee S.L."/>
            <person name="Legall F.H."/>
            <person name="Lemon S.J."/>
            <person name="Lewis L.R."/>
            <person name="Li B."/>
            <person name="Liu Y."/>
            <person name="Liu Y.-S."/>
            <person name="Lopez J."/>
            <person name="Lozado R.J."/>
            <person name="Lu J."/>
            <person name="Madu R.C."/>
            <person name="Maheshwari M."/>
            <person name="Maheshwari R."/>
            <person name="Malloy K."/>
            <person name="Martinez E."/>
            <person name="Mathew T."/>
            <person name="Mercado I.C."/>
            <person name="Mercado C."/>
            <person name="Meyer B."/>
            <person name="Montgomery K."/>
            <person name="Morgan M.B."/>
            <person name="Munidasa M."/>
            <person name="Nazareth L.V."/>
            <person name="Nelson J."/>
            <person name="Ng B.M."/>
            <person name="Nguyen N.B."/>
            <person name="Nguyen P.Q."/>
            <person name="Nguyen T."/>
            <person name="Obregon M."/>
            <person name="Okwuonu G.O."/>
            <person name="Onwere C.G."/>
            <person name="Orozco G."/>
            <person name="Parra A."/>
            <person name="Patel S."/>
            <person name="Patil S."/>
            <person name="Perez A."/>
            <person name="Perez Y."/>
            <person name="Pham C."/>
            <person name="Primus E.L."/>
            <person name="Pu L.-L."/>
            <person name="Puazo M."/>
            <person name="Qin X."/>
            <person name="Quiroz J.B."/>
            <person name="Reese J."/>
            <person name="Richards S."/>
            <person name="Rives C.M."/>
            <person name="Robberts R."/>
            <person name="Ruiz S.J."/>
            <person name="Ruiz M.J."/>
            <person name="Santibanez J."/>
            <person name="Schneider B.W."/>
            <person name="Sisson I."/>
            <person name="Smith M."/>
            <person name="Sodergren E."/>
            <person name="Song X.-Z."/>
            <person name="Song B.B."/>
            <person name="Summersgill H."/>
            <person name="Thelus R."/>
            <person name="Thornton R.D."/>
            <person name="Trejos Z.Y."/>
            <person name="Usmani K."/>
            <person name="Vattathil S."/>
            <person name="Villasana D."/>
            <person name="Walker D.L."/>
            <person name="Wang S."/>
            <person name="Wang K."/>
            <person name="White C.S."/>
            <person name="Williams A.C."/>
            <person name="Williamson J."/>
            <person name="Wilson K."/>
            <person name="Woghiren I.O."/>
            <person name="Woodworth J.R."/>
            <person name="Worley K.C."/>
            <person name="Wright R.A."/>
            <person name="Wu W."/>
            <person name="Young L."/>
            <person name="Zhang L."/>
            <person name="Zhang J."/>
            <person name="Zhu Y."/>
            <person name="Muzny D.M."/>
            <person name="Weinstock G."/>
            <person name="Gibbs R.A."/>
        </authorList>
    </citation>
    <scope>NUCLEOTIDE SEQUENCE [LARGE SCALE GENOMIC DNA]</scope>
    <source>
        <strain evidence="8">LSR1</strain>
    </source>
</reference>
<accession>A0A8R2NTI1</accession>
<organism evidence="7 8">
    <name type="scientific">Acyrthosiphon pisum</name>
    <name type="common">Pea aphid</name>
    <dbReference type="NCBI Taxonomy" id="7029"/>
    <lineage>
        <taxon>Eukaryota</taxon>
        <taxon>Metazoa</taxon>
        <taxon>Ecdysozoa</taxon>
        <taxon>Arthropoda</taxon>
        <taxon>Hexapoda</taxon>
        <taxon>Insecta</taxon>
        <taxon>Pterygota</taxon>
        <taxon>Neoptera</taxon>
        <taxon>Paraneoptera</taxon>
        <taxon>Hemiptera</taxon>
        <taxon>Sternorrhyncha</taxon>
        <taxon>Aphidomorpha</taxon>
        <taxon>Aphidoidea</taxon>
        <taxon>Aphididae</taxon>
        <taxon>Macrosiphini</taxon>
        <taxon>Acyrthosiphon</taxon>
    </lineage>
</organism>
<dbReference type="Pfam" id="PF14214">
    <property type="entry name" value="Helitron_like_N"/>
    <property type="match status" value="1"/>
</dbReference>
<dbReference type="Pfam" id="PF21530">
    <property type="entry name" value="Pif1_2B_dom"/>
    <property type="match status" value="1"/>
</dbReference>
<dbReference type="GO" id="GO:0016787">
    <property type="term" value="F:hydrolase activity"/>
    <property type="evidence" value="ECO:0007669"/>
    <property type="project" value="UniProtKB-KW"/>
</dbReference>